<dbReference type="GeneID" id="70537509"/>
<protein>
    <submittedName>
        <fullName evidence="2">Uncharacterized protein</fullName>
    </submittedName>
</protein>
<dbReference type="AlphaFoldDB" id="A0A2Z5PQU7"/>
<evidence type="ECO:0000313" key="3">
    <source>
        <dbReference type="Proteomes" id="UP000264208"/>
    </source>
</evidence>
<dbReference type="Proteomes" id="UP000264208">
    <property type="component" value="Chromosome"/>
</dbReference>
<organism evidence="2 3">
    <name type="scientific">Methanococcus maripaludis KA1</name>
    <dbReference type="NCBI Taxonomy" id="637914"/>
    <lineage>
        <taxon>Archaea</taxon>
        <taxon>Methanobacteriati</taxon>
        <taxon>Methanobacteriota</taxon>
        <taxon>Methanomada group</taxon>
        <taxon>Methanococci</taxon>
        <taxon>Methanococcales</taxon>
        <taxon>Methanococcaceae</taxon>
        <taxon>Methanococcus</taxon>
    </lineage>
</organism>
<dbReference type="Gene3D" id="1.25.40.10">
    <property type="entry name" value="Tetratricopeptide repeat domain"/>
    <property type="match status" value="1"/>
</dbReference>
<proteinExistence type="predicted"/>
<evidence type="ECO:0000256" key="1">
    <source>
        <dbReference type="PROSITE-ProRule" id="PRU00339"/>
    </source>
</evidence>
<dbReference type="InterPro" id="IPR019734">
    <property type="entry name" value="TPR_rpt"/>
</dbReference>
<reference evidence="2 3" key="1">
    <citation type="submission" date="2009-06" db="EMBL/GenBank/DDBJ databases">
        <title>Molecular Evidence for Microbiologically Influenced Corrosion from genome of Methanogen.</title>
        <authorList>
            <person name="Ito N."/>
            <person name="Tsurumaru H."/>
            <person name="Shimizu A."/>
            <person name="Harada T."/>
            <person name="Hosoyama A."/>
            <person name="Horikawa H."/>
            <person name="Wakai S."/>
            <person name="Sasaki K."/>
            <person name="Nishijima K."/>
            <person name="Ataku H."/>
            <person name="Yamazaki J."/>
            <person name="Mise M."/>
            <person name="Yamazaki S."/>
            <person name="Tanikawa S."/>
            <person name="Harayama S."/>
            <person name="Fujita N."/>
        </authorList>
    </citation>
    <scope>NUCLEOTIDE SEQUENCE [LARGE SCALE GENOMIC DNA]</scope>
    <source>
        <strain evidence="3">KA1 ( NBRC 102054)</strain>
    </source>
</reference>
<dbReference type="SUPFAM" id="SSF48452">
    <property type="entry name" value="TPR-like"/>
    <property type="match status" value="1"/>
</dbReference>
<feature type="repeat" description="TPR" evidence="1">
    <location>
        <begin position="22"/>
        <end position="55"/>
    </location>
</feature>
<name>A0A2Z5PQU7_METMI</name>
<dbReference type="InterPro" id="IPR011990">
    <property type="entry name" value="TPR-like_helical_dom_sf"/>
</dbReference>
<dbReference type="KEGG" id="mmak:MMKA1_09800"/>
<dbReference type="PROSITE" id="PS50005">
    <property type="entry name" value="TPR"/>
    <property type="match status" value="1"/>
</dbReference>
<evidence type="ECO:0000313" key="2">
    <source>
        <dbReference type="EMBL" id="BAP61097.1"/>
    </source>
</evidence>
<keyword evidence="1" id="KW-0802">TPR repeat</keyword>
<dbReference type="Pfam" id="PF13181">
    <property type="entry name" value="TPR_8"/>
    <property type="match status" value="2"/>
</dbReference>
<gene>
    <name evidence="2" type="ORF">MMKA1_09800</name>
</gene>
<sequence>MERHYEAIDCYKKAISINKNDSKFWMHLSNVYKTIGKEDYSKEAYENAVNLENHNMLPKSA</sequence>
<dbReference type="EMBL" id="AP011526">
    <property type="protein sequence ID" value="BAP61097.1"/>
    <property type="molecule type" value="Genomic_DNA"/>
</dbReference>
<accession>A0A2Z5PQU7</accession>
<dbReference type="RefSeq" id="WP_231856869.1">
    <property type="nucleotide sequence ID" value="NZ_AP011526.1"/>
</dbReference>